<comment type="caution">
    <text evidence="1">The sequence shown here is derived from an EMBL/GenBank/DDBJ whole genome shotgun (WGS) entry which is preliminary data.</text>
</comment>
<organism evidence="1">
    <name type="scientific">marine sediment metagenome</name>
    <dbReference type="NCBI Taxonomy" id="412755"/>
    <lineage>
        <taxon>unclassified sequences</taxon>
        <taxon>metagenomes</taxon>
        <taxon>ecological metagenomes</taxon>
    </lineage>
</organism>
<proteinExistence type="predicted"/>
<gene>
    <name evidence="1" type="ORF">LCGC14_1227150</name>
</gene>
<evidence type="ECO:0000313" key="1">
    <source>
        <dbReference type="EMBL" id="KKM91577.1"/>
    </source>
</evidence>
<reference evidence="1" key="1">
    <citation type="journal article" date="2015" name="Nature">
        <title>Complex archaea that bridge the gap between prokaryotes and eukaryotes.</title>
        <authorList>
            <person name="Spang A."/>
            <person name="Saw J.H."/>
            <person name="Jorgensen S.L."/>
            <person name="Zaremba-Niedzwiedzka K."/>
            <person name="Martijn J."/>
            <person name="Lind A.E."/>
            <person name="van Eijk R."/>
            <person name="Schleper C."/>
            <person name="Guy L."/>
            <person name="Ettema T.J."/>
        </authorList>
    </citation>
    <scope>NUCLEOTIDE SEQUENCE</scope>
</reference>
<dbReference type="EMBL" id="LAZR01006514">
    <property type="protein sequence ID" value="KKM91577.1"/>
    <property type="molecule type" value="Genomic_DNA"/>
</dbReference>
<sequence length="148" mass="16484">MTTETDRPPVEDVIKDMGDDALAETALEIRAEGKRLLDLADHAEFELVNRMKARGATKLDTEHWTGALTPGDWSHVLNDEKMMKLRNLVSEEDWGRARVHPPAPAPGWDKRVLNELGKLGGEVKALIEGATISERGRPKLKLERKKGA</sequence>
<dbReference type="AlphaFoldDB" id="A0A0F9PDY9"/>
<accession>A0A0F9PDY9</accession>
<protein>
    <submittedName>
        <fullName evidence="1">Uncharacterized protein</fullName>
    </submittedName>
</protein>
<name>A0A0F9PDY9_9ZZZZ</name>